<evidence type="ECO:0000313" key="11">
    <source>
        <dbReference type="Proteomes" id="UP001497392"/>
    </source>
</evidence>
<keyword evidence="3" id="KW-0049">Antioxidant</keyword>
<keyword evidence="11" id="KW-1185">Reference proteome</keyword>
<dbReference type="InterPro" id="IPR050217">
    <property type="entry name" value="Peroxiredoxin"/>
</dbReference>
<dbReference type="Pfam" id="PF00578">
    <property type="entry name" value="AhpC-TSA"/>
    <property type="match status" value="1"/>
</dbReference>
<dbReference type="CDD" id="cd02947">
    <property type="entry name" value="TRX_family"/>
    <property type="match status" value="1"/>
</dbReference>
<dbReference type="EMBL" id="CAXHTA020000005">
    <property type="protein sequence ID" value="CAL5221191.1"/>
    <property type="molecule type" value="Genomic_DNA"/>
</dbReference>
<accession>A0ABP1FML3</accession>
<dbReference type="CDD" id="cd03015">
    <property type="entry name" value="PRX_Typ2cys"/>
    <property type="match status" value="1"/>
</dbReference>
<feature type="region of interest" description="Disordered" evidence="8">
    <location>
        <begin position="1"/>
        <end position="33"/>
    </location>
</feature>
<evidence type="ECO:0000256" key="2">
    <source>
        <dbReference type="ARBA" id="ARBA00022559"/>
    </source>
</evidence>
<keyword evidence="5" id="KW-0676">Redox-active center</keyword>
<evidence type="ECO:0000259" key="9">
    <source>
        <dbReference type="PROSITE" id="PS51352"/>
    </source>
</evidence>
<keyword evidence="2" id="KW-0575">Peroxidase</keyword>
<dbReference type="Pfam" id="PF00085">
    <property type="entry name" value="Thioredoxin"/>
    <property type="match status" value="1"/>
</dbReference>
<evidence type="ECO:0000256" key="7">
    <source>
        <dbReference type="ARBA" id="ARBA00049091"/>
    </source>
</evidence>
<organism evidence="10 11">
    <name type="scientific">Coccomyxa viridis</name>
    <dbReference type="NCBI Taxonomy" id="1274662"/>
    <lineage>
        <taxon>Eukaryota</taxon>
        <taxon>Viridiplantae</taxon>
        <taxon>Chlorophyta</taxon>
        <taxon>core chlorophytes</taxon>
        <taxon>Trebouxiophyceae</taxon>
        <taxon>Trebouxiophyceae incertae sedis</taxon>
        <taxon>Coccomyxaceae</taxon>
        <taxon>Coccomyxa</taxon>
    </lineage>
</organism>
<sequence>MCDVSKAPPKHQAAPASKPAIPPTSPNGQDMKKRAYTSVDDYDSEIYYPSPQAKIGHPAPEFTAEAALDGDITTVSLEDYKGKYVVLFFYPKDFTFVCPTEIIAFSDRSDEFNDLNCQVIGASTDTPEVHLAWIKTPRNKGGLGHIKIPILADVKKDISAKYGALSEEDGVAFRATYIINPEGVLEHISINNMGIGRNIDETKRVLQAVQFVAEHGEVCPAGWNPGSKSMKGDHVGAQEYFSTIDEEQPQEEAFGSKIRSIKDKSDLEKTISGSKPAMVEFYAPWCGKCRQIAPFVEELQEKYPGVAFVKADTTADSIEPLINELGVKILPTFKFYSNGKEVAQPVSGYKKGPLEDAIKQLAK</sequence>
<dbReference type="InterPro" id="IPR036249">
    <property type="entry name" value="Thioredoxin-like_sf"/>
</dbReference>
<evidence type="ECO:0000256" key="1">
    <source>
        <dbReference type="ARBA" id="ARBA00013017"/>
    </source>
</evidence>
<dbReference type="SUPFAM" id="SSF52833">
    <property type="entry name" value="Thioredoxin-like"/>
    <property type="match status" value="2"/>
</dbReference>
<reference evidence="10 11" key="1">
    <citation type="submission" date="2024-06" db="EMBL/GenBank/DDBJ databases">
        <authorList>
            <person name="Kraege A."/>
            <person name="Thomma B."/>
        </authorList>
    </citation>
    <scope>NUCLEOTIDE SEQUENCE [LARGE SCALE GENOMIC DNA]</scope>
</reference>
<dbReference type="Pfam" id="PF10417">
    <property type="entry name" value="1-cysPrx_C"/>
    <property type="match status" value="1"/>
</dbReference>
<evidence type="ECO:0000256" key="8">
    <source>
        <dbReference type="SAM" id="MobiDB-lite"/>
    </source>
</evidence>
<feature type="domain" description="Thioredoxin" evidence="9">
    <location>
        <begin position="53"/>
        <end position="211"/>
    </location>
</feature>
<evidence type="ECO:0000256" key="5">
    <source>
        <dbReference type="ARBA" id="ARBA00023284"/>
    </source>
</evidence>
<dbReference type="PANTHER" id="PTHR10681">
    <property type="entry name" value="THIOREDOXIN PEROXIDASE"/>
    <property type="match status" value="1"/>
</dbReference>
<dbReference type="Proteomes" id="UP001497392">
    <property type="component" value="Unassembled WGS sequence"/>
</dbReference>
<dbReference type="InterPro" id="IPR013766">
    <property type="entry name" value="Thioredoxin_domain"/>
</dbReference>
<name>A0ABP1FML3_9CHLO</name>
<dbReference type="InterPro" id="IPR000866">
    <property type="entry name" value="AhpC/TSA"/>
</dbReference>
<keyword evidence="4" id="KW-0560">Oxidoreductase</keyword>
<feature type="domain" description="Thioredoxin" evidence="9">
    <location>
        <begin position="247"/>
        <end position="363"/>
    </location>
</feature>
<gene>
    <name evidence="10" type="primary">g3339</name>
    <name evidence="10" type="ORF">VP750_LOCUS2850</name>
</gene>
<evidence type="ECO:0000256" key="4">
    <source>
        <dbReference type="ARBA" id="ARBA00023002"/>
    </source>
</evidence>
<evidence type="ECO:0000313" key="10">
    <source>
        <dbReference type="EMBL" id="CAL5221191.1"/>
    </source>
</evidence>
<dbReference type="PRINTS" id="PR00421">
    <property type="entry name" value="THIOREDOXIN"/>
</dbReference>
<dbReference type="Gene3D" id="3.40.30.10">
    <property type="entry name" value="Glutaredoxin"/>
    <property type="match status" value="2"/>
</dbReference>
<dbReference type="PANTHER" id="PTHR10681:SF171">
    <property type="entry name" value="PEROXIREDOXIN 4"/>
    <property type="match status" value="1"/>
</dbReference>
<dbReference type="PROSITE" id="PS51352">
    <property type="entry name" value="THIOREDOXIN_2"/>
    <property type="match status" value="2"/>
</dbReference>
<comment type="caution">
    <text evidence="10">The sequence shown here is derived from an EMBL/GenBank/DDBJ whole genome shotgun (WGS) entry which is preliminary data.</text>
</comment>
<protein>
    <recommendedName>
        <fullName evidence="1">thioredoxin-dependent peroxiredoxin</fullName>
        <ecNumber evidence="1">1.11.1.24</ecNumber>
    </recommendedName>
</protein>
<comment type="function">
    <text evidence="6">Thiol-specific peroxidase that catalyzes the reduction of hydrogen peroxide and organic hydroperoxides to water and alcohols, respectively. Plays a role in cell protection against oxidative stress by detoxifying peroxides. May be an antioxidant enzyme particularly in the developing shoot and photosynthesizing leaf.</text>
</comment>
<evidence type="ECO:0000256" key="3">
    <source>
        <dbReference type="ARBA" id="ARBA00022862"/>
    </source>
</evidence>
<comment type="catalytic activity">
    <reaction evidence="7">
        <text>a hydroperoxide + [thioredoxin]-dithiol = an alcohol + [thioredoxin]-disulfide + H2O</text>
        <dbReference type="Rhea" id="RHEA:62620"/>
        <dbReference type="Rhea" id="RHEA-COMP:10698"/>
        <dbReference type="Rhea" id="RHEA-COMP:10700"/>
        <dbReference type="ChEBI" id="CHEBI:15377"/>
        <dbReference type="ChEBI" id="CHEBI:29950"/>
        <dbReference type="ChEBI" id="CHEBI:30879"/>
        <dbReference type="ChEBI" id="CHEBI:35924"/>
        <dbReference type="ChEBI" id="CHEBI:50058"/>
        <dbReference type="EC" id="1.11.1.24"/>
    </reaction>
</comment>
<dbReference type="EC" id="1.11.1.24" evidence="1"/>
<proteinExistence type="predicted"/>
<evidence type="ECO:0000256" key="6">
    <source>
        <dbReference type="ARBA" id="ARBA00045169"/>
    </source>
</evidence>
<dbReference type="InterPro" id="IPR019479">
    <property type="entry name" value="Peroxiredoxin_C"/>
</dbReference>